<accession>A0A840QM50</accession>
<evidence type="ECO:0000313" key="2">
    <source>
        <dbReference type="Proteomes" id="UP000551878"/>
    </source>
</evidence>
<dbReference type="EMBL" id="JACHHB010000002">
    <property type="protein sequence ID" value="MBB5172452.1"/>
    <property type="molecule type" value="Genomic_DNA"/>
</dbReference>
<comment type="caution">
    <text evidence="1">The sequence shown here is derived from an EMBL/GenBank/DDBJ whole genome shotgun (WGS) entry which is preliminary data.</text>
</comment>
<keyword evidence="2" id="KW-1185">Reference proteome</keyword>
<organism evidence="1 2">
    <name type="scientific">Texcoconibacillus texcoconensis</name>
    <dbReference type="NCBI Taxonomy" id="1095777"/>
    <lineage>
        <taxon>Bacteria</taxon>
        <taxon>Bacillati</taxon>
        <taxon>Bacillota</taxon>
        <taxon>Bacilli</taxon>
        <taxon>Bacillales</taxon>
        <taxon>Bacillaceae</taxon>
        <taxon>Texcoconibacillus</taxon>
    </lineage>
</organism>
<protein>
    <submittedName>
        <fullName evidence="1">Uncharacterized protein</fullName>
    </submittedName>
</protein>
<gene>
    <name evidence="1" type="ORF">HNQ41_000596</name>
</gene>
<proteinExistence type="predicted"/>
<evidence type="ECO:0000313" key="1">
    <source>
        <dbReference type="EMBL" id="MBB5172452.1"/>
    </source>
</evidence>
<dbReference type="Proteomes" id="UP000551878">
    <property type="component" value="Unassembled WGS sequence"/>
</dbReference>
<dbReference type="AlphaFoldDB" id="A0A840QM50"/>
<name>A0A840QM50_9BACI</name>
<sequence>MDGVIYYPTINIPQGTWLKSALFYWDRIQTIAPIEYVDRPEMFKKKYMRDLIDYELVTPTAPEYYIMSMDGFEQNFLNYVEKHIEPKNFEGLRNWKDNKNRKGKLTPFTIHSGKIMDLGAELEHRGYVRRIDGGWYEAPDIIAKPFMAYLASCLSVKNDLTPFTDNKKHLHDFLKKTSENRVKIDGLQHNSMQRVNVTNSDSLRTKILSNLLVFPDGNITPAQIRRFKDKYYHQLNNLKSEVEKFLISIQTKNVSKQEKETKEFIYIATEMRDEIASNMKSFKWEYLRVSNLWMVVKPSVDFASDFGTDDYNSALLDFAQVVKSAMSVHNGIAEERKNELSKPFAYAATFNKHFSRYSFPRQRIF</sequence>
<dbReference type="RefSeq" id="WP_184662919.1">
    <property type="nucleotide sequence ID" value="NZ_JACHHB010000002.1"/>
</dbReference>
<reference evidence="1 2" key="1">
    <citation type="submission" date="2020-08" db="EMBL/GenBank/DDBJ databases">
        <title>Genomic Encyclopedia of Type Strains, Phase IV (KMG-IV): sequencing the most valuable type-strain genomes for metagenomic binning, comparative biology and taxonomic classification.</title>
        <authorList>
            <person name="Goeker M."/>
        </authorList>
    </citation>
    <scope>NUCLEOTIDE SEQUENCE [LARGE SCALE GENOMIC DNA]</scope>
    <source>
        <strain evidence="1 2">DSM 24696</strain>
    </source>
</reference>